<dbReference type="RefSeq" id="WP_179649292.1">
    <property type="nucleotide sequence ID" value="NZ_JACBZM010000001.1"/>
</dbReference>
<protein>
    <submittedName>
        <fullName evidence="1">Uncharacterized protein</fullName>
    </submittedName>
</protein>
<evidence type="ECO:0000313" key="1">
    <source>
        <dbReference type="EMBL" id="NYI45665.1"/>
    </source>
</evidence>
<accession>A0A7Y9ZIU9</accession>
<dbReference type="Proteomes" id="UP000562045">
    <property type="component" value="Unassembled WGS sequence"/>
</dbReference>
<sequence>MRLQVLHLTGQSDPRSCALSPVQQAFLDDLPVPEAAKVRLNFPYDATLAPYRAVPLWLGSLRHLVLFLRVRLLRAGWAATHRPRVEEQLRRAEHTLVLAGSIGLDLLGRLDLPRDVLDRLTVVAYGAVATRPPDCRTIRVASSSDHLARWWPRDLEVAAGHLDYLASPELAALCRRLAVELTPAPVVEEVAQQPSRDALDA</sequence>
<reference evidence="1 2" key="1">
    <citation type="submission" date="2020-07" db="EMBL/GenBank/DDBJ databases">
        <title>Sequencing the genomes of 1000 actinobacteria strains.</title>
        <authorList>
            <person name="Klenk H.-P."/>
        </authorList>
    </citation>
    <scope>NUCLEOTIDE SEQUENCE [LARGE SCALE GENOMIC DNA]</scope>
    <source>
        <strain evidence="1 2">DSM 15131</strain>
    </source>
</reference>
<gene>
    <name evidence="1" type="ORF">BJ993_002745</name>
</gene>
<evidence type="ECO:0000313" key="2">
    <source>
        <dbReference type="Proteomes" id="UP000562045"/>
    </source>
</evidence>
<name>A0A7Y9ZIU9_9ACTN</name>
<organism evidence="1 2">
    <name type="scientific">Nocardioides aromaticivorans</name>
    <dbReference type="NCBI Taxonomy" id="200618"/>
    <lineage>
        <taxon>Bacteria</taxon>
        <taxon>Bacillati</taxon>
        <taxon>Actinomycetota</taxon>
        <taxon>Actinomycetes</taxon>
        <taxon>Propionibacteriales</taxon>
        <taxon>Nocardioidaceae</taxon>
        <taxon>Nocardioides</taxon>
    </lineage>
</organism>
<proteinExistence type="predicted"/>
<comment type="caution">
    <text evidence="1">The sequence shown here is derived from an EMBL/GenBank/DDBJ whole genome shotgun (WGS) entry which is preliminary data.</text>
</comment>
<dbReference type="AlphaFoldDB" id="A0A7Y9ZIU9"/>
<dbReference type="EMBL" id="JACBZM010000001">
    <property type="protein sequence ID" value="NYI45665.1"/>
    <property type="molecule type" value="Genomic_DNA"/>
</dbReference>